<feature type="compositionally biased region" description="Low complexity" evidence="1">
    <location>
        <begin position="41"/>
        <end position="55"/>
    </location>
</feature>
<proteinExistence type="predicted"/>
<evidence type="ECO:0000313" key="3">
    <source>
        <dbReference type="Proteomes" id="UP000481861"/>
    </source>
</evidence>
<protein>
    <submittedName>
        <fullName evidence="2">Uncharacterized protein</fullName>
    </submittedName>
</protein>
<feature type="compositionally biased region" description="Basic residues" evidence="1">
    <location>
        <begin position="62"/>
        <end position="72"/>
    </location>
</feature>
<dbReference type="OrthoDB" id="3795607at2759"/>
<evidence type="ECO:0000256" key="1">
    <source>
        <dbReference type="SAM" id="MobiDB-lite"/>
    </source>
</evidence>
<comment type="caution">
    <text evidence="2">The sequence shown here is derived from an EMBL/GenBank/DDBJ whole genome shotgun (WGS) entry which is preliminary data.</text>
</comment>
<feature type="region of interest" description="Disordered" evidence="1">
    <location>
        <begin position="34"/>
        <end position="74"/>
    </location>
</feature>
<reference evidence="2 3" key="1">
    <citation type="submission" date="2020-01" db="EMBL/GenBank/DDBJ databases">
        <authorList>
            <consortium name="DOE Joint Genome Institute"/>
            <person name="Haridas S."/>
            <person name="Albert R."/>
            <person name="Binder M."/>
            <person name="Bloem J."/>
            <person name="Labutti K."/>
            <person name="Salamov A."/>
            <person name="Andreopoulos B."/>
            <person name="Baker S.E."/>
            <person name="Barry K."/>
            <person name="Bills G."/>
            <person name="Bluhm B.H."/>
            <person name="Cannon C."/>
            <person name="Castanera R."/>
            <person name="Culley D.E."/>
            <person name="Daum C."/>
            <person name="Ezra D."/>
            <person name="Gonzalez J.B."/>
            <person name="Henrissat B."/>
            <person name="Kuo A."/>
            <person name="Liang C."/>
            <person name="Lipzen A."/>
            <person name="Lutzoni F."/>
            <person name="Magnuson J."/>
            <person name="Mondo S."/>
            <person name="Nolan M."/>
            <person name="Ohm R."/>
            <person name="Pangilinan J."/>
            <person name="Park H.-J.H."/>
            <person name="Ramirez L."/>
            <person name="Alfaro M."/>
            <person name="Sun H."/>
            <person name="Tritt A."/>
            <person name="Yoshinaga Y."/>
            <person name="Zwiers L.-H.L."/>
            <person name="Turgeon B.G."/>
            <person name="Goodwin S.B."/>
            <person name="Spatafora J.W."/>
            <person name="Crous P.W."/>
            <person name="Grigoriev I.V."/>
        </authorList>
    </citation>
    <scope>NUCLEOTIDE SEQUENCE [LARGE SCALE GENOMIC DNA]</scope>
    <source>
        <strain evidence="2 3">CBS 611.86</strain>
    </source>
</reference>
<dbReference type="EMBL" id="JAADJZ010000025">
    <property type="protein sequence ID" value="KAF2866856.1"/>
    <property type="molecule type" value="Genomic_DNA"/>
</dbReference>
<accession>A0A7C8M2P1</accession>
<dbReference type="AlphaFoldDB" id="A0A7C8M2P1"/>
<sequence length="394" mass="44818">MSVKPTRPPSSWVTQKDLFRVYLAKRRPLVYLIHREPSPPSSTAPSTPRTPADSSVVDSPPKKKARKAHKAKSTGILLKPGEELSTKSFIKVWEQEGKCAAYLGYTDLSGLRRFAMSPYVLQLVNIMVDEYRFRSHEALDCLRDHQDELRSEKDPLEAYPVEEGKTHSRRRIALCLAQMYRTIEKGRSSSDGLSQDDVAAAQSVFQRQKGLVPPTIDINAVILPKLGPFTDLGECQLEAYNRCIHALMGRFGSSNWDGKCVIDSSHIPTWMKPDLGEEPKEHAIDEPLGSTQREPASPRTPLSVEFWNQIWAMFSIERYGGQIHALRLILEKDEDDKRDFNLDNTSWDLVKTALWGETVLKRSFLLAVRRAEEALRKVKFLEKAKACYCENKEF</sequence>
<keyword evidence="3" id="KW-1185">Reference proteome</keyword>
<dbReference type="Proteomes" id="UP000481861">
    <property type="component" value="Unassembled WGS sequence"/>
</dbReference>
<organism evidence="2 3">
    <name type="scientific">Massariosphaeria phaeospora</name>
    <dbReference type="NCBI Taxonomy" id="100035"/>
    <lineage>
        <taxon>Eukaryota</taxon>
        <taxon>Fungi</taxon>
        <taxon>Dikarya</taxon>
        <taxon>Ascomycota</taxon>
        <taxon>Pezizomycotina</taxon>
        <taxon>Dothideomycetes</taxon>
        <taxon>Pleosporomycetidae</taxon>
        <taxon>Pleosporales</taxon>
        <taxon>Pleosporales incertae sedis</taxon>
        <taxon>Massariosphaeria</taxon>
    </lineage>
</organism>
<gene>
    <name evidence="2" type="ORF">BDV95DRAFT_598392</name>
</gene>
<evidence type="ECO:0000313" key="2">
    <source>
        <dbReference type="EMBL" id="KAF2866856.1"/>
    </source>
</evidence>
<name>A0A7C8M2P1_9PLEO</name>